<evidence type="ECO:0000313" key="2">
    <source>
        <dbReference type="Proteomes" id="UP000460287"/>
    </source>
</evidence>
<protein>
    <submittedName>
        <fullName evidence="1">Uncharacterized protein</fullName>
    </submittedName>
</protein>
<proteinExistence type="predicted"/>
<reference evidence="1 2" key="1">
    <citation type="submission" date="2019-08" db="EMBL/GenBank/DDBJ databases">
        <title>In-depth cultivation of the pig gut microbiome towards novel bacterial diversity and tailored functional studies.</title>
        <authorList>
            <person name="Wylensek D."/>
            <person name="Hitch T.C.A."/>
            <person name="Clavel T."/>
        </authorList>
    </citation>
    <scope>NUCLEOTIDE SEQUENCE [LARGE SCALE GENOMIC DNA]</scope>
    <source>
        <strain evidence="1 2">WCA-383-APC-5B</strain>
    </source>
</reference>
<sequence length="327" mass="38889">MIHKSDMAFMGYIEFRNKLKSQISNVMNSILMYLSQRQFDNGSFMGSIAPICNMDDINFDGLGNVGFTTYILWNLKKVKYVSLVKDDIVKKCENYILEKAEVRNQCSYWRWEPDLEYDFDDTIINYYNLCHKGIKVNLNYFLDNNDNIHTWKPSEEVKNDIDDIVRVNSLKYYAGYDKKKYCQILDWTINKFINESVKSPYYVNSDLAILFHICMMDVSLCEINQGAEFEDKIIFYFNKDYLCKVERLYLYYGYLKYIYVKAKYSEKKIFLKKCYNFIIDCLTKCDADTFFYKGPASLPNDEQWVFGGKVLFSAYFLNFLSLMYETI</sequence>
<dbReference type="RefSeq" id="WP_154532814.1">
    <property type="nucleotide sequence ID" value="NZ_VULX01000047.1"/>
</dbReference>
<dbReference type="EMBL" id="VULX01000047">
    <property type="protein sequence ID" value="MSR92687.1"/>
    <property type="molecule type" value="Genomic_DNA"/>
</dbReference>
<organism evidence="1 2">
    <name type="scientific">Inconstantimicrobium porci</name>
    <dbReference type="NCBI Taxonomy" id="2652291"/>
    <lineage>
        <taxon>Bacteria</taxon>
        <taxon>Bacillati</taxon>
        <taxon>Bacillota</taxon>
        <taxon>Clostridia</taxon>
        <taxon>Eubacteriales</taxon>
        <taxon>Clostridiaceae</taxon>
        <taxon>Inconstantimicrobium</taxon>
    </lineage>
</organism>
<keyword evidence="2" id="KW-1185">Reference proteome</keyword>
<comment type="caution">
    <text evidence="1">The sequence shown here is derived from an EMBL/GenBank/DDBJ whole genome shotgun (WGS) entry which is preliminary data.</text>
</comment>
<dbReference type="Proteomes" id="UP000460287">
    <property type="component" value="Unassembled WGS sequence"/>
</dbReference>
<accession>A0A7X2T2I1</accession>
<gene>
    <name evidence="1" type="ORF">FYJ33_15280</name>
</gene>
<name>A0A7X2T2I1_9CLOT</name>
<dbReference type="AlphaFoldDB" id="A0A7X2T2I1"/>
<evidence type="ECO:0000313" key="1">
    <source>
        <dbReference type="EMBL" id="MSR92687.1"/>
    </source>
</evidence>